<keyword evidence="3" id="KW-0547">Nucleotide-binding</keyword>
<evidence type="ECO:0000256" key="3">
    <source>
        <dbReference type="ARBA" id="ARBA00022741"/>
    </source>
</evidence>
<evidence type="ECO:0000313" key="6">
    <source>
        <dbReference type="EMBL" id="NLJ23761.1"/>
    </source>
</evidence>
<dbReference type="SUPFAM" id="SSF52540">
    <property type="entry name" value="P-loop containing nucleoside triphosphate hydrolases"/>
    <property type="match status" value="1"/>
</dbReference>
<evidence type="ECO:0000256" key="4">
    <source>
        <dbReference type="ARBA" id="ARBA00022840"/>
    </source>
</evidence>
<evidence type="ECO:0000313" key="7">
    <source>
        <dbReference type="Proteomes" id="UP000544742"/>
    </source>
</evidence>
<dbReference type="AlphaFoldDB" id="A0A7K4AL87"/>
<dbReference type="InterPro" id="IPR050683">
    <property type="entry name" value="Bact_Polysacc_Export_ATP-bd"/>
</dbReference>
<dbReference type="InterPro" id="IPR003593">
    <property type="entry name" value="AAA+_ATPase"/>
</dbReference>
<evidence type="ECO:0000256" key="1">
    <source>
        <dbReference type="ARBA" id="ARBA00005417"/>
    </source>
</evidence>
<protein>
    <submittedName>
        <fullName evidence="6">ABC transporter ATP-binding protein</fullName>
    </submittedName>
</protein>
<dbReference type="Gene3D" id="3.40.50.300">
    <property type="entry name" value="P-loop containing nucleotide triphosphate hydrolases"/>
    <property type="match status" value="1"/>
</dbReference>
<dbReference type="GO" id="GO:0016887">
    <property type="term" value="F:ATP hydrolysis activity"/>
    <property type="evidence" value="ECO:0007669"/>
    <property type="project" value="InterPro"/>
</dbReference>
<dbReference type="EMBL" id="JAAYUN010000232">
    <property type="protein sequence ID" value="NLJ23761.1"/>
    <property type="molecule type" value="Genomic_DNA"/>
</dbReference>
<keyword evidence="4 6" id="KW-0067">ATP-binding</keyword>
<evidence type="ECO:0000259" key="5">
    <source>
        <dbReference type="PROSITE" id="PS50893"/>
    </source>
</evidence>
<dbReference type="InterPro" id="IPR027417">
    <property type="entry name" value="P-loop_NTPase"/>
</dbReference>
<comment type="caution">
    <text evidence="6">The sequence shown here is derived from an EMBL/GenBank/DDBJ whole genome shotgun (WGS) entry which is preliminary data.</text>
</comment>
<gene>
    <name evidence="6" type="ORF">GX426_11760</name>
</gene>
<dbReference type="InterPro" id="IPR015860">
    <property type="entry name" value="ABC_transpr_TagH-like"/>
</dbReference>
<organism evidence="6 7">
    <name type="scientific">Methanothrix soehngenii</name>
    <name type="common">Methanosaeta concilii</name>
    <dbReference type="NCBI Taxonomy" id="2223"/>
    <lineage>
        <taxon>Archaea</taxon>
        <taxon>Methanobacteriati</taxon>
        <taxon>Methanobacteriota</taxon>
        <taxon>Stenosarchaea group</taxon>
        <taxon>Methanomicrobia</taxon>
        <taxon>Methanotrichales</taxon>
        <taxon>Methanotrichaceae</taxon>
        <taxon>Methanothrix</taxon>
    </lineage>
</organism>
<evidence type="ECO:0000256" key="2">
    <source>
        <dbReference type="ARBA" id="ARBA00022448"/>
    </source>
</evidence>
<dbReference type="InterPro" id="IPR003439">
    <property type="entry name" value="ABC_transporter-like_ATP-bd"/>
</dbReference>
<dbReference type="GO" id="GO:0016020">
    <property type="term" value="C:membrane"/>
    <property type="evidence" value="ECO:0007669"/>
    <property type="project" value="InterPro"/>
</dbReference>
<dbReference type="Proteomes" id="UP000544742">
    <property type="component" value="Unassembled WGS sequence"/>
</dbReference>
<sequence>MSLPLAEINKGLDKLNLVKGGIGRGTNGNAIVVEGISKNFRIPKEKKLTVFEHLAGLVGRGTSSYDEFMALQDVSFAVKHGETFGVIGPNGCGKSTLLKVLAGVLYPDSGRVEINGKIAPFLELGVGFQPELSARDNVYLYGAIMGLTHKEVDQRYDEIMEFSELQRFENMKLRNFSSGMYVRLAFATAIQTNPDVILVDEVLSVGDESFQKKCSDKIDEIRKAGKTILLVSHSLATVRSLCSRCMLMNRGQVVALGETGGVLAEYERMRGAGT</sequence>
<dbReference type="GO" id="GO:0140359">
    <property type="term" value="F:ABC-type transporter activity"/>
    <property type="evidence" value="ECO:0007669"/>
    <property type="project" value="InterPro"/>
</dbReference>
<dbReference type="GO" id="GO:0005524">
    <property type="term" value="F:ATP binding"/>
    <property type="evidence" value="ECO:0007669"/>
    <property type="project" value="UniProtKB-KW"/>
</dbReference>
<feature type="domain" description="ABC transporter" evidence="5">
    <location>
        <begin position="52"/>
        <end position="272"/>
    </location>
</feature>
<reference evidence="6 7" key="1">
    <citation type="journal article" date="2020" name="Biotechnol. Biofuels">
        <title>New insights from the biogas microbiome by comprehensive genome-resolved metagenomics of nearly 1600 species originating from multiple anaerobic digesters.</title>
        <authorList>
            <person name="Campanaro S."/>
            <person name="Treu L."/>
            <person name="Rodriguez-R L.M."/>
            <person name="Kovalovszki A."/>
            <person name="Ziels R.M."/>
            <person name="Maus I."/>
            <person name="Zhu X."/>
            <person name="Kougias P.G."/>
            <person name="Basile A."/>
            <person name="Luo G."/>
            <person name="Schluter A."/>
            <person name="Konstantinidis K.T."/>
            <person name="Angelidaki I."/>
        </authorList>
    </citation>
    <scope>NUCLEOTIDE SEQUENCE [LARGE SCALE GENOMIC DNA]</scope>
    <source>
        <strain evidence="6">AS27yjCOA_157</strain>
    </source>
</reference>
<comment type="similarity">
    <text evidence="1">Belongs to the ABC transporter superfamily.</text>
</comment>
<accession>A0A7K4AL87</accession>
<dbReference type="PANTHER" id="PTHR46743:SF2">
    <property type="entry name" value="TEICHOIC ACIDS EXPORT ATP-BINDING PROTEIN TAGH"/>
    <property type="match status" value="1"/>
</dbReference>
<proteinExistence type="inferred from homology"/>
<dbReference type="PANTHER" id="PTHR46743">
    <property type="entry name" value="TEICHOIC ACIDS EXPORT ATP-BINDING PROTEIN TAGH"/>
    <property type="match status" value="1"/>
</dbReference>
<dbReference type="RefSeq" id="WP_273271097.1">
    <property type="nucleotide sequence ID" value="NZ_CAJYDL010000001.1"/>
</dbReference>
<name>A0A7K4AL87_METSH</name>
<dbReference type="SMART" id="SM00382">
    <property type="entry name" value="AAA"/>
    <property type="match status" value="1"/>
</dbReference>
<dbReference type="PROSITE" id="PS50893">
    <property type="entry name" value="ABC_TRANSPORTER_2"/>
    <property type="match status" value="1"/>
</dbReference>
<dbReference type="CDD" id="cd03220">
    <property type="entry name" value="ABC_KpsT_Wzt"/>
    <property type="match status" value="1"/>
</dbReference>
<dbReference type="Pfam" id="PF00005">
    <property type="entry name" value="ABC_tran"/>
    <property type="match status" value="1"/>
</dbReference>
<keyword evidence="2" id="KW-0813">Transport</keyword>